<feature type="region of interest" description="Disordered" evidence="1">
    <location>
        <begin position="36"/>
        <end position="74"/>
    </location>
</feature>
<reference evidence="2" key="1">
    <citation type="submission" date="2024-07" db="EMBL/GenBank/DDBJ databases">
        <authorList>
            <person name="Yu S.T."/>
        </authorList>
    </citation>
    <scope>NUCLEOTIDE SEQUENCE</scope>
    <source>
        <strain evidence="2">R11</strain>
    </source>
</reference>
<proteinExistence type="predicted"/>
<dbReference type="RefSeq" id="WP_369271948.1">
    <property type="nucleotide sequence ID" value="NZ_CP163432.1"/>
</dbReference>
<accession>A0AB39N1R8</accession>
<sequence length="74" mass="7695">MIKQLEKVGLVEHTAAGVGPADLVLALAVAGALHAPTAPSRAPEVATARPGTARRTAAARSRRRTVRGWESMRG</sequence>
<feature type="compositionally biased region" description="Low complexity" evidence="1">
    <location>
        <begin position="46"/>
        <end position="59"/>
    </location>
</feature>
<dbReference type="EMBL" id="CP163432">
    <property type="protein sequence ID" value="XDQ11726.1"/>
    <property type="molecule type" value="Genomic_DNA"/>
</dbReference>
<evidence type="ECO:0000313" key="2">
    <source>
        <dbReference type="EMBL" id="XDQ11726.1"/>
    </source>
</evidence>
<name>A0AB39N1R8_9ACTN</name>
<dbReference type="AlphaFoldDB" id="A0AB39N1R8"/>
<organism evidence="2">
    <name type="scientific">Streptomyces sp. R11</name>
    <dbReference type="NCBI Taxonomy" id="3238625"/>
    <lineage>
        <taxon>Bacteria</taxon>
        <taxon>Bacillati</taxon>
        <taxon>Actinomycetota</taxon>
        <taxon>Actinomycetes</taxon>
        <taxon>Kitasatosporales</taxon>
        <taxon>Streptomycetaceae</taxon>
        <taxon>Streptomyces</taxon>
    </lineage>
</organism>
<evidence type="ECO:0000256" key="1">
    <source>
        <dbReference type="SAM" id="MobiDB-lite"/>
    </source>
</evidence>
<gene>
    <name evidence="2" type="ORF">AB5J55_19650</name>
</gene>
<protein>
    <submittedName>
        <fullName evidence="2">Uncharacterized protein</fullName>
    </submittedName>
</protein>